<dbReference type="KEGG" id="pta:HPL003_04760"/>
<protein>
    <submittedName>
        <fullName evidence="1">Uncharacterized protein</fullName>
    </submittedName>
</protein>
<organism evidence="1 2">
    <name type="scientific">Paenibacillus terrae (strain HPL-003)</name>
    <dbReference type="NCBI Taxonomy" id="985665"/>
    <lineage>
        <taxon>Bacteria</taxon>
        <taxon>Bacillati</taxon>
        <taxon>Bacillota</taxon>
        <taxon>Bacilli</taxon>
        <taxon>Bacillales</taxon>
        <taxon>Paenibacillaceae</taxon>
        <taxon>Paenibacillus</taxon>
    </lineage>
</organism>
<dbReference type="AlphaFoldDB" id="G7VVT0"/>
<evidence type="ECO:0000313" key="1">
    <source>
        <dbReference type="EMBL" id="AET57719.1"/>
    </source>
</evidence>
<evidence type="ECO:0000313" key="2">
    <source>
        <dbReference type="Proteomes" id="UP000005876"/>
    </source>
</evidence>
<reference evidence="2" key="1">
    <citation type="submission" date="2011-11" db="EMBL/GenBank/DDBJ databases">
        <title>Complete sequence of Paenibacillus terrae HPL-003.</title>
        <authorList>
            <person name="Shin S.H."/>
            <person name="Kim S."/>
            <person name="Kim J.Y."/>
        </authorList>
    </citation>
    <scope>NUCLEOTIDE SEQUENCE [LARGE SCALE GENOMIC DNA]</scope>
    <source>
        <strain evidence="2">HPL-003</strain>
    </source>
</reference>
<dbReference type="EMBL" id="CP003107">
    <property type="protein sequence ID" value="AET57719.1"/>
    <property type="molecule type" value="Genomic_DNA"/>
</dbReference>
<sequence>MMKDSPAGLIIKGLLLWIKHAKEATARRARFLRALLVINRQIPMY</sequence>
<name>G7VVT0_PAETH</name>
<dbReference type="HOGENOM" id="CLU_3202930_0_0_9"/>
<reference key="2">
    <citation type="submission" date="2011-11" db="EMBL/GenBank/DDBJ databases">
        <authorList>
            <person name="Shin S.H."/>
            <person name="Kim S."/>
            <person name="Kim J.Y."/>
        </authorList>
    </citation>
    <scope>NUCLEOTIDE SEQUENCE</scope>
    <source>
        <strain>HPL-003</strain>
    </source>
</reference>
<reference evidence="1 2" key="3">
    <citation type="journal article" date="2012" name="J. Bacteriol.">
        <title>Genome Sequence of Paenibacillus terrae HPL-003, a Xylanase-Producing Bacterium Isolated from Soil Found in Forest Residue.</title>
        <authorList>
            <person name="Shin S.H."/>
            <person name="Kim S."/>
            <person name="Kim J.Y."/>
            <person name="Song H.Y."/>
            <person name="Cho S.J."/>
            <person name="Kim D.R."/>
            <person name="Lee K.I."/>
            <person name="Lim H.K."/>
            <person name="Park N.J."/>
            <person name="Hwang I.T."/>
            <person name="Yang K.S."/>
        </authorList>
    </citation>
    <scope>NUCLEOTIDE SEQUENCE [LARGE SCALE GENOMIC DNA]</scope>
    <source>
        <strain evidence="1 2">HPL-003</strain>
    </source>
</reference>
<proteinExistence type="predicted"/>
<dbReference type="Proteomes" id="UP000005876">
    <property type="component" value="Chromosome"/>
</dbReference>
<accession>G7VVT0</accession>
<gene>
    <name evidence="1" type="ordered locus">HPL003_04760</name>
</gene>